<dbReference type="AlphaFoldDB" id="A0A369QRU1"/>
<evidence type="ECO:0000256" key="1">
    <source>
        <dbReference type="SAM" id="Phobius"/>
    </source>
</evidence>
<feature type="transmembrane region" description="Helical" evidence="1">
    <location>
        <begin position="12"/>
        <end position="31"/>
    </location>
</feature>
<organism evidence="2 3">
    <name type="scientific">Adhaeribacter pallidiroseus</name>
    <dbReference type="NCBI Taxonomy" id="2072847"/>
    <lineage>
        <taxon>Bacteria</taxon>
        <taxon>Pseudomonadati</taxon>
        <taxon>Bacteroidota</taxon>
        <taxon>Cytophagia</taxon>
        <taxon>Cytophagales</taxon>
        <taxon>Hymenobacteraceae</taxon>
        <taxon>Adhaeribacter</taxon>
    </lineage>
</organism>
<name>A0A369QRU1_9BACT</name>
<gene>
    <name evidence="2" type="ORF">AHMF7616_04667</name>
</gene>
<accession>A0A369QRU1</accession>
<dbReference type="EMBL" id="QASA01000001">
    <property type="protein sequence ID" value="RDC66036.1"/>
    <property type="molecule type" value="Genomic_DNA"/>
</dbReference>
<proteinExistence type="predicted"/>
<keyword evidence="1" id="KW-0812">Transmembrane</keyword>
<comment type="caution">
    <text evidence="2">The sequence shown here is derived from an EMBL/GenBank/DDBJ whole genome shotgun (WGS) entry which is preliminary data.</text>
</comment>
<keyword evidence="1" id="KW-1133">Transmembrane helix</keyword>
<evidence type="ECO:0000313" key="2">
    <source>
        <dbReference type="EMBL" id="RDC66036.1"/>
    </source>
</evidence>
<sequence>MIKDSKATTWDWGLLITYCAVASVFFGTPLIKLDVGFFQLYPLRLFGFVGFF</sequence>
<protein>
    <submittedName>
        <fullName evidence="2">Uncharacterized protein</fullName>
    </submittedName>
</protein>
<keyword evidence="3" id="KW-1185">Reference proteome</keyword>
<evidence type="ECO:0000313" key="3">
    <source>
        <dbReference type="Proteomes" id="UP000253919"/>
    </source>
</evidence>
<reference evidence="2 3" key="1">
    <citation type="submission" date="2018-04" db="EMBL/GenBank/DDBJ databases">
        <title>Adhaeribacter sp. HMF7616 genome sequencing and assembly.</title>
        <authorList>
            <person name="Kang H."/>
            <person name="Kang J."/>
            <person name="Cha I."/>
            <person name="Kim H."/>
            <person name="Joh K."/>
        </authorList>
    </citation>
    <scope>NUCLEOTIDE SEQUENCE [LARGE SCALE GENOMIC DNA]</scope>
    <source>
        <strain evidence="2 3">HMF7616</strain>
    </source>
</reference>
<dbReference type="Proteomes" id="UP000253919">
    <property type="component" value="Unassembled WGS sequence"/>
</dbReference>
<keyword evidence="1" id="KW-0472">Membrane</keyword>